<evidence type="ECO:0000256" key="1">
    <source>
        <dbReference type="SAM" id="SignalP"/>
    </source>
</evidence>
<accession>A0ABW4VIY0</accession>
<comment type="caution">
    <text evidence="2">The sequence shown here is derived from an EMBL/GenBank/DDBJ whole genome shotgun (WGS) entry which is preliminary data.</text>
</comment>
<evidence type="ECO:0000313" key="3">
    <source>
        <dbReference type="Proteomes" id="UP001597361"/>
    </source>
</evidence>
<protein>
    <recommendedName>
        <fullName evidence="4">Outer membrane protein beta-barrel domain-containing protein</fullName>
    </recommendedName>
</protein>
<proteinExistence type="predicted"/>
<keyword evidence="3" id="KW-1185">Reference proteome</keyword>
<feature type="chain" id="PRO_5047502356" description="Outer membrane protein beta-barrel domain-containing protein" evidence="1">
    <location>
        <begin position="24"/>
        <end position="204"/>
    </location>
</feature>
<dbReference type="Proteomes" id="UP001597361">
    <property type="component" value="Unassembled WGS sequence"/>
</dbReference>
<name>A0ABW4VIY0_9BACT</name>
<evidence type="ECO:0008006" key="4">
    <source>
        <dbReference type="Google" id="ProtNLM"/>
    </source>
</evidence>
<organism evidence="2 3">
    <name type="scientific">Belliella marina</name>
    <dbReference type="NCBI Taxonomy" id="1644146"/>
    <lineage>
        <taxon>Bacteria</taxon>
        <taxon>Pseudomonadati</taxon>
        <taxon>Bacteroidota</taxon>
        <taxon>Cytophagia</taxon>
        <taxon>Cytophagales</taxon>
        <taxon>Cyclobacteriaceae</taxon>
        <taxon>Belliella</taxon>
    </lineage>
</organism>
<reference evidence="3" key="1">
    <citation type="journal article" date="2019" name="Int. J. Syst. Evol. Microbiol.">
        <title>The Global Catalogue of Microorganisms (GCM) 10K type strain sequencing project: providing services to taxonomists for standard genome sequencing and annotation.</title>
        <authorList>
            <consortium name="The Broad Institute Genomics Platform"/>
            <consortium name="The Broad Institute Genome Sequencing Center for Infectious Disease"/>
            <person name="Wu L."/>
            <person name="Ma J."/>
        </authorList>
    </citation>
    <scope>NUCLEOTIDE SEQUENCE [LARGE SCALE GENOMIC DNA]</scope>
    <source>
        <strain evidence="3">CGMCC 1.15180</strain>
    </source>
</reference>
<dbReference type="RefSeq" id="WP_376885038.1">
    <property type="nucleotide sequence ID" value="NZ_JBHUHR010000022.1"/>
</dbReference>
<gene>
    <name evidence="2" type="ORF">ACFSKL_07710</name>
</gene>
<dbReference type="EMBL" id="JBHUHR010000022">
    <property type="protein sequence ID" value="MFD2034668.1"/>
    <property type="molecule type" value="Genomic_DNA"/>
</dbReference>
<feature type="signal peptide" evidence="1">
    <location>
        <begin position="1"/>
        <end position="23"/>
    </location>
</feature>
<evidence type="ECO:0000313" key="2">
    <source>
        <dbReference type="EMBL" id="MFD2034668.1"/>
    </source>
</evidence>
<keyword evidence="1" id="KW-0732">Signal</keyword>
<sequence>MKKHFFISLLLLCMVCCQFKLFAQNETETLFGNKGLINTENLGFFIAPSYGFTQMDGSNTTLLNLRGGISFKDKFTAGAYFNTSHNESRPLSETSPNIYMDYWTVGGFVEYTVASQKVVHLTFPFNIGYGEVKMNDGNGGSDFGVSGFFQLEPVALVEVNISQYVRFNAGAGYRLVGNMNYRNINQSDLSGLTTYIGLKIGVFR</sequence>